<reference evidence="1 3" key="1">
    <citation type="journal article" date="2015" name="Genome Announc.">
        <title>Complete genome sequences for 35 biothreat assay-relevant bacillus species.</title>
        <authorList>
            <person name="Johnson S.L."/>
            <person name="Daligault H.E."/>
            <person name="Davenport K.W."/>
            <person name="Jaissle J."/>
            <person name="Frey K.G."/>
            <person name="Ladner J.T."/>
            <person name="Broomall S.M."/>
            <person name="Bishop-Lilly K.A."/>
            <person name="Bruce D.C."/>
            <person name="Gibbons H.S."/>
            <person name="Coyne S.R."/>
            <person name="Lo C.C."/>
            <person name="Meincke L."/>
            <person name="Munk A.C."/>
            <person name="Koroleva G.I."/>
            <person name="Rosenzweig C.N."/>
            <person name="Palacios G.F."/>
            <person name="Redden C.L."/>
            <person name="Minogue T.D."/>
            <person name="Chain P.S."/>
        </authorList>
    </citation>
    <scope>NUCLEOTIDE SEQUENCE [LARGE SCALE GENOMIC DNA]</scope>
    <source>
        <strain evidence="1 3">HD1011</strain>
        <plasmid evidence="1 3">4</plasmid>
    </source>
</reference>
<geneLocation type="plasmid" evidence="2 4">
    <name>unnamed2</name>
</geneLocation>
<evidence type="ECO:0000313" key="1">
    <source>
        <dbReference type="EMBL" id="AJG73702.1"/>
    </source>
</evidence>
<dbReference type="KEGG" id="btw:BF38_6277"/>
<accession>A0A0B6BFS0</accession>
<protein>
    <recommendedName>
        <fullName evidence="5">Lipoprotein</fullName>
    </recommendedName>
</protein>
<dbReference type="PROSITE" id="PS51257">
    <property type="entry name" value="PROKAR_LIPOPROTEIN"/>
    <property type="match status" value="1"/>
</dbReference>
<dbReference type="AlphaFoldDB" id="A0A0B6BFS0"/>
<evidence type="ECO:0008006" key="5">
    <source>
        <dbReference type="Google" id="ProtNLM"/>
    </source>
</evidence>
<proteinExistence type="predicted"/>
<evidence type="ECO:0000313" key="3">
    <source>
        <dbReference type="Proteomes" id="UP000031876"/>
    </source>
</evidence>
<geneLocation type="plasmid" evidence="1 3">
    <name>4</name>
</geneLocation>
<evidence type="ECO:0000313" key="4">
    <source>
        <dbReference type="Proteomes" id="UP000501107"/>
    </source>
</evidence>
<dbReference type="EMBL" id="CP009333">
    <property type="protein sequence ID" value="AJG73702.1"/>
    <property type="molecule type" value="Genomic_DNA"/>
</dbReference>
<organism evidence="2 4">
    <name type="scientific">Bacillus thuringiensis</name>
    <dbReference type="NCBI Taxonomy" id="1428"/>
    <lineage>
        <taxon>Bacteria</taxon>
        <taxon>Bacillati</taxon>
        <taxon>Bacillota</taxon>
        <taxon>Bacilli</taxon>
        <taxon>Bacillales</taxon>
        <taxon>Bacillaceae</taxon>
        <taxon>Bacillus</taxon>
        <taxon>Bacillus cereus group</taxon>
    </lineage>
</organism>
<gene>
    <name evidence="1" type="ORF">BF38_6277</name>
    <name evidence="2" type="ORF">FOC89_00740</name>
</gene>
<dbReference type="Proteomes" id="UP000031876">
    <property type="component" value="Plasmid 4"/>
</dbReference>
<evidence type="ECO:0000313" key="2">
    <source>
        <dbReference type="EMBL" id="QKH22546.1"/>
    </source>
</evidence>
<dbReference type="Proteomes" id="UP000501107">
    <property type="component" value="Plasmid unnamed2"/>
</dbReference>
<name>A0A0B6BFS0_BACTU</name>
<sequence length="133" mass="14644">MNKKKALISLAYAMALYSLVGCSNSTNTGTMAAEKEKAATSENKEVTNTEENYELGEIKITNKERNKESRIEVVEAHIVDDGKQGLDPRNTALQEVIILHDKVQDCNYLYTYSSSSTGSGSATMKKLECGKKE</sequence>
<dbReference type="RefSeq" id="WP_001035193.1">
    <property type="nucleotide sequence ID" value="NZ_CP009333.1"/>
</dbReference>
<reference evidence="2 4" key="2">
    <citation type="submission" date="2020-05" db="EMBL/GenBank/DDBJ databases">
        <title>FDA dAtabase for Regulatory Grade micrObial Sequences (FDA-ARGOS): Supporting development and validation of Infectious Disease Dx tests.</title>
        <authorList>
            <person name="Nelson B."/>
            <person name="Plummer A."/>
            <person name="Tallon L."/>
            <person name="Sadzewicz L."/>
            <person name="Zhao X."/>
            <person name="Vavikolanu K."/>
            <person name="Mehta A."/>
            <person name="Aluvathingal J."/>
            <person name="Nadendla S."/>
            <person name="Myers T."/>
            <person name="Yan Y."/>
            <person name="Sichtig H."/>
        </authorList>
    </citation>
    <scope>NUCLEOTIDE SEQUENCE [LARGE SCALE GENOMIC DNA]</scope>
    <source>
        <strain evidence="2 4">FDAARGOS_795</strain>
        <plasmid evidence="2 4">unnamed2</plasmid>
    </source>
</reference>
<keyword evidence="2" id="KW-0614">Plasmid</keyword>
<dbReference type="EMBL" id="CP053978">
    <property type="protein sequence ID" value="QKH22546.1"/>
    <property type="molecule type" value="Genomic_DNA"/>
</dbReference>